<feature type="region of interest" description="Disordered" evidence="2">
    <location>
        <begin position="1"/>
        <end position="26"/>
    </location>
</feature>
<reference evidence="3 4" key="1">
    <citation type="submission" date="2016-05" db="EMBL/GenBank/DDBJ databases">
        <title>Genomic Taxonomy of the Vibrionaceae.</title>
        <authorList>
            <person name="Gomez-Gil B."/>
            <person name="Enciso-Ibarra J."/>
        </authorList>
    </citation>
    <scope>NUCLEOTIDE SEQUENCE [LARGE SCALE GENOMIC DNA]</scope>
    <source>
        <strain evidence="3 4">CAIM 1920</strain>
    </source>
</reference>
<keyword evidence="1" id="KW-0175">Coiled coil</keyword>
<feature type="coiled-coil region" evidence="1">
    <location>
        <begin position="121"/>
        <end position="155"/>
    </location>
</feature>
<evidence type="ECO:0000256" key="1">
    <source>
        <dbReference type="SAM" id="Coils"/>
    </source>
</evidence>
<dbReference type="STRING" id="1080227.A8L45_03375"/>
<dbReference type="OrthoDB" id="9838814at2"/>
<proteinExistence type="predicted"/>
<protein>
    <submittedName>
        <fullName evidence="3">Uncharacterized protein</fullName>
    </submittedName>
</protein>
<dbReference type="Proteomes" id="UP000094936">
    <property type="component" value="Unassembled WGS sequence"/>
</dbReference>
<name>A0A1C3ER32_9GAMM</name>
<feature type="compositionally biased region" description="Acidic residues" evidence="2">
    <location>
        <begin position="15"/>
        <end position="24"/>
    </location>
</feature>
<gene>
    <name evidence="3" type="ORF">A8L45_03375</name>
</gene>
<accession>A0A1C3ER32</accession>
<dbReference type="RefSeq" id="WP_068899208.1">
    <property type="nucleotide sequence ID" value="NZ_LYBM01000003.1"/>
</dbReference>
<keyword evidence="4" id="KW-1185">Reference proteome</keyword>
<evidence type="ECO:0000313" key="3">
    <source>
        <dbReference type="EMBL" id="ODA35668.1"/>
    </source>
</evidence>
<dbReference type="EMBL" id="LYBM01000003">
    <property type="protein sequence ID" value="ODA35668.1"/>
    <property type="molecule type" value="Genomic_DNA"/>
</dbReference>
<comment type="caution">
    <text evidence="3">The sequence shown here is derived from an EMBL/GenBank/DDBJ whole genome shotgun (WGS) entry which is preliminary data.</text>
</comment>
<dbReference type="AlphaFoldDB" id="A0A1C3ER32"/>
<evidence type="ECO:0000256" key="2">
    <source>
        <dbReference type="SAM" id="MobiDB-lite"/>
    </source>
</evidence>
<organism evidence="3 4">
    <name type="scientific">Veronia pacifica</name>
    <dbReference type="NCBI Taxonomy" id="1080227"/>
    <lineage>
        <taxon>Bacteria</taxon>
        <taxon>Pseudomonadati</taxon>
        <taxon>Pseudomonadota</taxon>
        <taxon>Gammaproteobacteria</taxon>
        <taxon>Vibrionales</taxon>
        <taxon>Vibrionaceae</taxon>
        <taxon>Veronia</taxon>
    </lineage>
</organism>
<evidence type="ECO:0000313" key="4">
    <source>
        <dbReference type="Proteomes" id="UP000094936"/>
    </source>
</evidence>
<sequence>MQDDKFRRKKPAFFEPEEDDDTNDELQRVSDVLGQIKFIREQRRIKAELNRAQAMAQKKRDEIQLKHAESVLELVKKENKKMLKSAMKNPRKHVSSIAVFEQDRKAFEILKDRIRGSQSAIYAAESKVEESTQELEVANNTVKNLTKNIERLSLLQEHLVTGDSENG</sequence>